<dbReference type="eggNOG" id="COG1716">
    <property type="taxonomic scope" value="Bacteria"/>
</dbReference>
<evidence type="ECO:0000313" key="4">
    <source>
        <dbReference type="Proteomes" id="UP000001353"/>
    </source>
</evidence>
<evidence type="ECO:0000313" key="3">
    <source>
        <dbReference type="EMBL" id="AEI93544.1"/>
    </source>
</evidence>
<dbReference type="AlphaFoldDB" id="F7ZG04"/>
<keyword evidence="4" id="KW-1185">Reference proteome</keyword>
<evidence type="ECO:0000256" key="1">
    <source>
        <dbReference type="SAM" id="MobiDB-lite"/>
    </source>
</evidence>
<protein>
    <recommendedName>
        <fullName evidence="2">FHA domain-containing protein</fullName>
    </recommendedName>
</protein>
<dbReference type="EMBL" id="CP002623">
    <property type="protein sequence ID" value="AEI93544.1"/>
    <property type="molecule type" value="Genomic_DNA"/>
</dbReference>
<dbReference type="STRING" id="391595.RLO149_c015490"/>
<dbReference type="OrthoDB" id="370565at2"/>
<dbReference type="KEGG" id="rli:RLO149_c015490"/>
<accession>F7ZG04</accession>
<dbReference type="Proteomes" id="UP000001353">
    <property type="component" value="Chromosome"/>
</dbReference>
<dbReference type="HOGENOM" id="CLU_735455_0_0_5"/>
<feature type="domain" description="FHA" evidence="2">
    <location>
        <begin position="287"/>
        <end position="354"/>
    </location>
</feature>
<dbReference type="RefSeq" id="WP_013961478.1">
    <property type="nucleotide sequence ID" value="NC_015730.1"/>
</dbReference>
<sequence length="376" mass="40495">MTLFKKVFQNQSRPATADEALDEAALRSVFVETAKPAQPLVLDPFQHGLPSDDGDVAPGVAPEAVVHDITDTSEAEDAHAGRNMAWDADVLDADAIEEVDPLEHDMDAPDTLCDENIVARLDRALAAEPPVSHKVKEDADDTVVSDESTDHLAPDVCVETGTDAANWTKEEGLDTAAFAQRQMATLGDAEQQTERKADADKTVSEPLDLSGGALASPATGRGRRAGRVKTRLLGFNHAPEDQTDPFEQAQSATATAQREKFPVGWLVIVEGPGLGHAFSIFAGASMIGRGEDQVIRLDFGDNAISRHHHAAVAYDEEQNKFYIGHGGKSNIIRRNARPVLSTEELHHADLIRIGETTMRFVALCGSDFQWHGAGGQ</sequence>
<feature type="compositionally biased region" description="Basic and acidic residues" evidence="1">
    <location>
        <begin position="192"/>
        <end position="203"/>
    </location>
</feature>
<organism evidence="3 4">
    <name type="scientific">Roseobacter litoralis (strain ATCC 49566 / DSM 6996 / JCM 21268 / NBRC 15278 / OCh 149)</name>
    <dbReference type="NCBI Taxonomy" id="391595"/>
    <lineage>
        <taxon>Bacteria</taxon>
        <taxon>Pseudomonadati</taxon>
        <taxon>Pseudomonadota</taxon>
        <taxon>Alphaproteobacteria</taxon>
        <taxon>Rhodobacterales</taxon>
        <taxon>Roseobacteraceae</taxon>
        <taxon>Roseobacter</taxon>
    </lineage>
</organism>
<name>F7ZG04_ROSLO</name>
<dbReference type="InterPro" id="IPR000253">
    <property type="entry name" value="FHA_dom"/>
</dbReference>
<dbReference type="Gene3D" id="2.60.200.20">
    <property type="match status" value="1"/>
</dbReference>
<dbReference type="CDD" id="cd00060">
    <property type="entry name" value="FHA"/>
    <property type="match status" value="1"/>
</dbReference>
<reference evidence="3 4" key="1">
    <citation type="journal article" date="2011" name="BMC Genomics">
        <title>Comparative genome analysis and genome-guided physiological analysis of Roseobacter litoralis.</title>
        <authorList>
            <person name="Kalhoefer D."/>
            <person name="Thole S."/>
            <person name="Voget S."/>
            <person name="Lehmann R."/>
            <person name="Liesegang H."/>
            <person name="Wollher A."/>
            <person name="Daniel R."/>
            <person name="Simon M."/>
            <person name="Brinkhoff T."/>
        </authorList>
    </citation>
    <scope>NUCLEOTIDE SEQUENCE [LARGE SCALE GENOMIC DNA]</scope>
    <source>
        <strain evidence="4">ATCC 49566 / DSM 6996 / JCM 21268 / NBRC 15278 / OCh 149</strain>
    </source>
</reference>
<proteinExistence type="predicted"/>
<dbReference type="Pfam" id="PF00498">
    <property type="entry name" value="FHA"/>
    <property type="match status" value="1"/>
</dbReference>
<evidence type="ECO:0000259" key="2">
    <source>
        <dbReference type="Pfam" id="PF00498"/>
    </source>
</evidence>
<gene>
    <name evidence="3" type="ordered locus">RLO149_c015490</name>
</gene>
<feature type="region of interest" description="Disordered" evidence="1">
    <location>
        <begin position="186"/>
        <end position="226"/>
    </location>
</feature>
<dbReference type="InterPro" id="IPR008984">
    <property type="entry name" value="SMAD_FHA_dom_sf"/>
</dbReference>
<dbReference type="SUPFAM" id="SSF49879">
    <property type="entry name" value="SMAD/FHA domain"/>
    <property type="match status" value="1"/>
</dbReference>